<keyword evidence="3" id="KW-0732">Signal</keyword>
<organism evidence="4 5">
    <name type="scientific">Streptomyces glycanivorans</name>
    <dbReference type="NCBI Taxonomy" id="3033808"/>
    <lineage>
        <taxon>Bacteria</taxon>
        <taxon>Bacillati</taxon>
        <taxon>Actinomycetota</taxon>
        <taxon>Actinomycetes</taxon>
        <taxon>Kitasatosporales</taxon>
        <taxon>Streptomycetaceae</taxon>
        <taxon>Streptomyces</taxon>
    </lineage>
</organism>
<dbReference type="PANTHER" id="PTHR43695">
    <property type="entry name" value="PUTATIVE (AFU_ORTHOLOGUE AFUA_2G17250)-RELATED"/>
    <property type="match status" value="1"/>
</dbReference>
<dbReference type="EMBL" id="CP120983">
    <property type="protein sequence ID" value="WLQ67470.1"/>
    <property type="molecule type" value="Genomic_DNA"/>
</dbReference>
<dbReference type="SUPFAM" id="SSF49785">
    <property type="entry name" value="Galactose-binding domain-like"/>
    <property type="match status" value="1"/>
</dbReference>
<evidence type="ECO:0000256" key="1">
    <source>
        <dbReference type="ARBA" id="ARBA00008668"/>
    </source>
</evidence>
<evidence type="ECO:0000313" key="4">
    <source>
        <dbReference type="EMBL" id="WLQ67470.1"/>
    </source>
</evidence>
<dbReference type="Proteomes" id="UP001224433">
    <property type="component" value="Chromosome"/>
</dbReference>
<keyword evidence="2" id="KW-0378">Hydrolase</keyword>
<dbReference type="Gene3D" id="2.60.120.430">
    <property type="entry name" value="Galactose-binding lectin"/>
    <property type="match status" value="1"/>
</dbReference>
<accession>A0ABY9JIB8</accession>
<evidence type="ECO:0000256" key="2">
    <source>
        <dbReference type="ARBA" id="ARBA00022801"/>
    </source>
</evidence>
<dbReference type="CDD" id="cd01821">
    <property type="entry name" value="Rhamnogalacturan_acetylesterase_like"/>
    <property type="match status" value="1"/>
</dbReference>
<feature type="signal peptide" evidence="3">
    <location>
        <begin position="1"/>
        <end position="28"/>
    </location>
</feature>
<evidence type="ECO:0000256" key="3">
    <source>
        <dbReference type="SAM" id="SignalP"/>
    </source>
</evidence>
<dbReference type="RefSeq" id="WP_147958039.1">
    <property type="nucleotide sequence ID" value="NZ_CP120983.1"/>
</dbReference>
<dbReference type="InterPro" id="IPR037459">
    <property type="entry name" value="RhgT-like"/>
</dbReference>
<dbReference type="SUPFAM" id="SSF52266">
    <property type="entry name" value="SGNH hydrolase"/>
    <property type="match status" value="1"/>
</dbReference>
<comment type="similarity">
    <text evidence="1">Belongs to the 'GDSL' lipolytic enzyme family.</text>
</comment>
<dbReference type="Gene3D" id="3.40.50.1110">
    <property type="entry name" value="SGNH hydrolase"/>
    <property type="match status" value="1"/>
</dbReference>
<keyword evidence="5" id="KW-1185">Reference proteome</keyword>
<dbReference type="InterPro" id="IPR036514">
    <property type="entry name" value="SGNH_hydro_sf"/>
</dbReference>
<proteinExistence type="inferred from homology"/>
<dbReference type="InterPro" id="IPR008979">
    <property type="entry name" value="Galactose-bd-like_sf"/>
</dbReference>
<dbReference type="PANTHER" id="PTHR43695:SF1">
    <property type="entry name" value="RHAMNOGALACTURONAN ACETYLESTERASE"/>
    <property type="match status" value="1"/>
</dbReference>
<sequence>MRRAGTALLAACTAVAALTTVTATPARAQADGPRDAGLRHCAGTAPVVCHFDVTPGTYRVRVLLGGGQGAGSTSVTAETRRAVLAETRNAPGETLRRGFTVDVRDPEGEPTGATGSPGLDLTFGGAAPRLAGLRVERVRTPQILLAGDSTVCDQAGEPYTGWGQQLPQYLTDRVTVANHADSGEGSQSFRDNPALFPALRSRIRHGDLVLVQLAHNDKQTDRDTYRANLTAMIEDVRAEGGRPVLVTPVVRRWFNADGTLDNGTALLVNGLGVDLPAEVRALASEQGTGLVDLTALTKARVEELGPEGSKALYLYDEKRDNTHTSVRGATEYAALVLAELRDQRLLASREVR</sequence>
<gene>
    <name evidence="4" type="ORF">P8A20_29575</name>
</gene>
<name>A0ABY9JIB8_9ACTN</name>
<feature type="chain" id="PRO_5047470782" evidence="3">
    <location>
        <begin position="29"/>
        <end position="352"/>
    </location>
</feature>
<protein>
    <submittedName>
        <fullName evidence="4">Rhamnogalacturonan acetylesterase</fullName>
    </submittedName>
</protein>
<reference evidence="4 5" key="1">
    <citation type="submission" date="2023-03" db="EMBL/GenBank/DDBJ databases">
        <title>Isolation and description of six Streptomyces strains from soil environments, able to metabolize different microbial glucans.</title>
        <authorList>
            <person name="Widen T."/>
            <person name="Larsbrink J."/>
        </authorList>
    </citation>
    <scope>NUCLEOTIDE SEQUENCE [LARGE SCALE GENOMIC DNA]</scope>
    <source>
        <strain evidence="4 5">Alt3</strain>
    </source>
</reference>
<evidence type="ECO:0000313" key="5">
    <source>
        <dbReference type="Proteomes" id="UP001224433"/>
    </source>
</evidence>